<organism evidence="3 4">
    <name type="scientific">Halalkalibacter suaedae</name>
    <dbReference type="NCBI Taxonomy" id="2822140"/>
    <lineage>
        <taxon>Bacteria</taxon>
        <taxon>Bacillati</taxon>
        <taxon>Bacillota</taxon>
        <taxon>Bacilli</taxon>
        <taxon>Bacillales</taxon>
        <taxon>Bacillaceae</taxon>
        <taxon>Halalkalibacter</taxon>
    </lineage>
</organism>
<keyword evidence="4" id="KW-1185">Reference proteome</keyword>
<dbReference type="Proteomes" id="UP000678228">
    <property type="component" value="Unassembled WGS sequence"/>
</dbReference>
<dbReference type="AlphaFoldDB" id="A0A941AR52"/>
<evidence type="ECO:0000256" key="2">
    <source>
        <dbReference type="ARBA" id="ARBA00022840"/>
    </source>
</evidence>
<evidence type="ECO:0000313" key="4">
    <source>
        <dbReference type="Proteomes" id="UP000678228"/>
    </source>
</evidence>
<dbReference type="InterPro" id="IPR033875">
    <property type="entry name" value="FlhG"/>
</dbReference>
<dbReference type="InterPro" id="IPR027417">
    <property type="entry name" value="P-loop_NTPase"/>
</dbReference>
<dbReference type="InterPro" id="IPR025501">
    <property type="entry name" value="MinD_FleN"/>
</dbReference>
<protein>
    <submittedName>
        <fullName evidence="3">MinD/ParA family protein</fullName>
    </submittedName>
</protein>
<comment type="caution">
    <text evidence="3">The sequence shown here is derived from an EMBL/GenBank/DDBJ whole genome shotgun (WGS) entry which is preliminary data.</text>
</comment>
<dbReference type="RefSeq" id="WP_210597721.1">
    <property type="nucleotide sequence ID" value="NZ_JAGKSQ010000005.1"/>
</dbReference>
<dbReference type="SUPFAM" id="SSF52540">
    <property type="entry name" value="P-loop containing nucleoside triphosphate hydrolases"/>
    <property type="match status" value="1"/>
</dbReference>
<gene>
    <name evidence="3" type="ORF">J7W16_12835</name>
</gene>
<dbReference type="InterPro" id="IPR050625">
    <property type="entry name" value="ParA/MinD_ATPase"/>
</dbReference>
<dbReference type="PANTHER" id="PTHR43384:SF4">
    <property type="entry name" value="CELLULOSE BIOSYNTHESIS PROTEIN BCSQ-RELATED"/>
    <property type="match status" value="1"/>
</dbReference>
<dbReference type="GO" id="GO:0051782">
    <property type="term" value="P:negative regulation of cell division"/>
    <property type="evidence" value="ECO:0007669"/>
    <property type="project" value="TreeGrafter"/>
</dbReference>
<dbReference type="PANTHER" id="PTHR43384">
    <property type="entry name" value="SEPTUM SITE-DETERMINING PROTEIN MIND HOMOLOG, CHLOROPLASTIC-RELATED"/>
    <property type="match status" value="1"/>
</dbReference>
<dbReference type="InterPro" id="IPR033756">
    <property type="entry name" value="YlxH/NBP35"/>
</dbReference>
<evidence type="ECO:0000256" key="1">
    <source>
        <dbReference type="ARBA" id="ARBA00022741"/>
    </source>
</evidence>
<keyword evidence="2" id="KW-0067">ATP-binding</keyword>
<dbReference type="GO" id="GO:0005829">
    <property type="term" value="C:cytosol"/>
    <property type="evidence" value="ECO:0007669"/>
    <property type="project" value="TreeGrafter"/>
</dbReference>
<reference evidence="3" key="1">
    <citation type="submission" date="2021-03" db="EMBL/GenBank/DDBJ databases">
        <title>Bacillus suaedae sp. nov., isolated from Suaeda aralocaspica.</title>
        <authorList>
            <person name="Lei R.F.R."/>
        </authorList>
    </citation>
    <scope>NUCLEOTIDE SEQUENCE</scope>
    <source>
        <strain evidence="3">YZJH907-2</strain>
    </source>
</reference>
<dbReference type="CDD" id="cd02038">
    <property type="entry name" value="FlhG-like"/>
    <property type="match status" value="1"/>
</dbReference>
<dbReference type="GO" id="GO:0005524">
    <property type="term" value="F:ATP binding"/>
    <property type="evidence" value="ECO:0007669"/>
    <property type="project" value="UniProtKB-KW"/>
</dbReference>
<keyword evidence="1" id="KW-0547">Nucleotide-binding</keyword>
<accession>A0A941AR52</accession>
<evidence type="ECO:0000313" key="3">
    <source>
        <dbReference type="EMBL" id="MBP3952018.1"/>
    </source>
</evidence>
<dbReference type="PIRSF" id="PIRSF003092">
    <property type="entry name" value="MinD"/>
    <property type="match status" value="1"/>
</dbReference>
<dbReference type="EMBL" id="JAGKSQ010000005">
    <property type="protein sequence ID" value="MBP3952018.1"/>
    <property type="molecule type" value="Genomic_DNA"/>
</dbReference>
<dbReference type="GO" id="GO:0016887">
    <property type="term" value="F:ATP hydrolysis activity"/>
    <property type="evidence" value="ECO:0007669"/>
    <property type="project" value="TreeGrafter"/>
</dbReference>
<sequence>MNDQAERLRRMVNPSNKEAKVIAVVSGKGGVGKSNVCLNFAISLSQLGKKVAIFDLDIGMANLDILMGISSKSNIMDVLDKDLSIFDIIEEGAGGISYIAGGSGFNSIVELDERRVQRFFSQLELIGNQYDFIFLDMGAGATKNSMQFVLSANEVFVITTPEPTAMTDAYAMVKYIYLNENEKPLYLIVNRTESDIEAKQTADSFKKVTKQFLQKELLSLGHIPHDPGVSRAVKTQTPFVLYNQRAKASRAIVEIATNYLGIKNETGTRIGHFIKGMKRFLK</sequence>
<proteinExistence type="predicted"/>
<dbReference type="GO" id="GO:0009898">
    <property type="term" value="C:cytoplasmic side of plasma membrane"/>
    <property type="evidence" value="ECO:0007669"/>
    <property type="project" value="TreeGrafter"/>
</dbReference>
<name>A0A941AR52_9BACI</name>
<dbReference type="Gene3D" id="3.40.50.300">
    <property type="entry name" value="P-loop containing nucleotide triphosphate hydrolases"/>
    <property type="match status" value="1"/>
</dbReference>
<dbReference type="Pfam" id="PF10609">
    <property type="entry name" value="ParA"/>
    <property type="match status" value="1"/>
</dbReference>